<dbReference type="EMBL" id="CP045096">
    <property type="protein sequence ID" value="QFQ98807.1"/>
    <property type="molecule type" value="Genomic_DNA"/>
</dbReference>
<dbReference type="Pfam" id="PF13401">
    <property type="entry name" value="AAA_22"/>
    <property type="match status" value="1"/>
</dbReference>
<evidence type="ECO:0000256" key="1">
    <source>
        <dbReference type="SAM" id="MobiDB-lite"/>
    </source>
</evidence>
<feature type="domain" description="ORC1/DEAH AAA+ ATPase" evidence="2">
    <location>
        <begin position="91"/>
        <end position="225"/>
    </location>
</feature>
<name>A0A5P8K869_9ACTN</name>
<evidence type="ECO:0000259" key="2">
    <source>
        <dbReference type="Pfam" id="PF13401"/>
    </source>
</evidence>
<dbReference type="InterPro" id="IPR049945">
    <property type="entry name" value="AAA_22"/>
</dbReference>
<gene>
    <name evidence="3" type="ORF">F9278_24535</name>
</gene>
<reference evidence="3 4" key="1">
    <citation type="submission" date="2019-10" db="EMBL/GenBank/DDBJ databases">
        <title>Streptomyces sp. strain GY16 isolated from leaves of Broussonetia papyrifera.</title>
        <authorList>
            <person name="Mo P."/>
        </authorList>
    </citation>
    <scope>NUCLEOTIDE SEQUENCE [LARGE SCALE GENOMIC DNA]</scope>
    <source>
        <strain evidence="3 4">GY16</strain>
    </source>
</reference>
<accession>A0A5P8K869</accession>
<protein>
    <submittedName>
        <fullName evidence="3">AAA family ATPase</fullName>
    </submittedName>
</protein>
<organism evidence="3 4">
    <name type="scientific">Streptomyces phaeolivaceus</name>
    <dbReference type="NCBI Taxonomy" id="2653200"/>
    <lineage>
        <taxon>Bacteria</taxon>
        <taxon>Bacillati</taxon>
        <taxon>Actinomycetota</taxon>
        <taxon>Actinomycetes</taxon>
        <taxon>Kitasatosporales</taxon>
        <taxon>Streptomycetaceae</taxon>
        <taxon>Streptomyces</taxon>
    </lineage>
</organism>
<dbReference type="RefSeq" id="WP_152170247.1">
    <property type="nucleotide sequence ID" value="NZ_CP045096.1"/>
</dbReference>
<dbReference type="InterPro" id="IPR027417">
    <property type="entry name" value="P-loop_NTPase"/>
</dbReference>
<dbReference type="GO" id="GO:0016887">
    <property type="term" value="F:ATP hydrolysis activity"/>
    <property type="evidence" value="ECO:0007669"/>
    <property type="project" value="InterPro"/>
</dbReference>
<sequence>MTTASLPNLGNLALSRKEDFKVFAEAACRDQPPVLNRTQLNALSEPARADYDRRRREWHANLGPIKTPQLAELHSDLWDIVDSNQQDGDKAKGAVAVDAFPGLGKTTSVLAFARKFHRREIAEQGEFTAAGHERWPVCRVGLTGNTGMKDLNRSLVEFFGHPGRIRGTTAQLGQQALDCVLSCEVRVLVLDDLHFLKWGKTNGIEVSNHLKWIANEFPVTLVMIGVGLAGKGLFSEGDKQSDSALAQTGRRTTRLGMPPFAIKTEKGRQAWRQMLLTLEQRVVLADKYPGMLADDLSDDLFARSTGHIGSLMTLINRGCQRAVRSGAECLSRDLLAGVKNDEASENARQELEAALQTGRLTSRPQTGRGKAA</sequence>
<feature type="region of interest" description="Disordered" evidence="1">
    <location>
        <begin position="341"/>
        <end position="372"/>
    </location>
</feature>
<proteinExistence type="predicted"/>
<evidence type="ECO:0000313" key="4">
    <source>
        <dbReference type="Proteomes" id="UP000327294"/>
    </source>
</evidence>
<dbReference type="SUPFAM" id="SSF52540">
    <property type="entry name" value="P-loop containing nucleoside triphosphate hydrolases"/>
    <property type="match status" value="1"/>
</dbReference>
<keyword evidence="4" id="KW-1185">Reference proteome</keyword>
<evidence type="ECO:0000313" key="3">
    <source>
        <dbReference type="EMBL" id="QFQ98807.1"/>
    </source>
</evidence>
<dbReference type="KEGG" id="sphv:F9278_24535"/>
<dbReference type="AlphaFoldDB" id="A0A5P8K869"/>
<feature type="compositionally biased region" description="Basic and acidic residues" evidence="1">
    <location>
        <begin position="341"/>
        <end position="351"/>
    </location>
</feature>
<dbReference type="Proteomes" id="UP000327294">
    <property type="component" value="Chromosome"/>
</dbReference>